<evidence type="ECO:0000313" key="5">
    <source>
        <dbReference type="EMBL" id="KAK0645976.1"/>
    </source>
</evidence>
<feature type="repeat" description="ANK" evidence="2">
    <location>
        <begin position="932"/>
        <end position="964"/>
    </location>
</feature>
<keyword evidence="1" id="KW-0677">Repeat</keyword>
<evidence type="ECO:0000313" key="6">
    <source>
        <dbReference type="Proteomes" id="UP001174936"/>
    </source>
</evidence>
<feature type="repeat" description="ANK" evidence="2">
    <location>
        <begin position="968"/>
        <end position="997"/>
    </location>
</feature>
<dbReference type="PROSITE" id="PS50088">
    <property type="entry name" value="ANK_REPEAT"/>
    <property type="match status" value="4"/>
</dbReference>
<name>A0AA39Y4P3_9PEZI</name>
<feature type="repeat" description="ANK" evidence="2">
    <location>
        <begin position="899"/>
        <end position="931"/>
    </location>
</feature>
<dbReference type="SUPFAM" id="SSF53167">
    <property type="entry name" value="Purine and uridine phosphorylases"/>
    <property type="match status" value="1"/>
</dbReference>
<reference evidence="5" key="1">
    <citation type="submission" date="2023-06" db="EMBL/GenBank/DDBJ databases">
        <title>Genome-scale phylogeny and comparative genomics of the fungal order Sordariales.</title>
        <authorList>
            <consortium name="Lawrence Berkeley National Laboratory"/>
            <person name="Hensen N."/>
            <person name="Bonometti L."/>
            <person name="Westerberg I."/>
            <person name="Brannstrom I.O."/>
            <person name="Guillou S."/>
            <person name="Cros-Aarteil S."/>
            <person name="Calhoun S."/>
            <person name="Haridas S."/>
            <person name="Kuo A."/>
            <person name="Mondo S."/>
            <person name="Pangilinan J."/>
            <person name="Riley R."/>
            <person name="Labutti K."/>
            <person name="Andreopoulos B."/>
            <person name="Lipzen A."/>
            <person name="Chen C."/>
            <person name="Yanf M."/>
            <person name="Daum C."/>
            <person name="Ng V."/>
            <person name="Clum A."/>
            <person name="Steindorff A."/>
            <person name="Ohm R."/>
            <person name="Martin F."/>
            <person name="Silar P."/>
            <person name="Natvig D."/>
            <person name="Lalanne C."/>
            <person name="Gautier V."/>
            <person name="Ament-Velasquez S.L."/>
            <person name="Kruys A."/>
            <person name="Hutchinson M.I."/>
            <person name="Powell A.J."/>
            <person name="Barry K."/>
            <person name="Miller A.N."/>
            <person name="Grigoriev I.V."/>
            <person name="Debuchy R."/>
            <person name="Gladieux P."/>
            <person name="Thoren M.H."/>
            <person name="Johannesson H."/>
        </authorList>
    </citation>
    <scope>NUCLEOTIDE SEQUENCE</scope>
    <source>
        <strain evidence="5">SMH2532-1</strain>
    </source>
</reference>
<evidence type="ECO:0000256" key="1">
    <source>
        <dbReference type="ARBA" id="ARBA00022737"/>
    </source>
</evidence>
<dbReference type="InterPro" id="IPR036770">
    <property type="entry name" value="Ankyrin_rpt-contain_sf"/>
</dbReference>
<dbReference type="SUPFAM" id="SSF48403">
    <property type="entry name" value="Ankyrin repeat"/>
    <property type="match status" value="1"/>
</dbReference>
<dbReference type="Pfam" id="PF01048">
    <property type="entry name" value="PNP_UDP_1"/>
    <property type="match status" value="2"/>
</dbReference>
<dbReference type="SMART" id="SM00248">
    <property type="entry name" value="ANK"/>
    <property type="match status" value="4"/>
</dbReference>
<feature type="domain" description="Nucleoside phosphorylase" evidence="3">
    <location>
        <begin position="220"/>
        <end position="311"/>
    </location>
</feature>
<feature type="domain" description="Nucleoside phosphorylase" evidence="3">
    <location>
        <begin position="15"/>
        <end position="114"/>
    </location>
</feature>
<dbReference type="Pfam" id="PF12796">
    <property type="entry name" value="Ank_2"/>
    <property type="match status" value="2"/>
</dbReference>
<dbReference type="EMBL" id="JAULSV010000004">
    <property type="protein sequence ID" value="KAK0645976.1"/>
    <property type="molecule type" value="Genomic_DNA"/>
</dbReference>
<dbReference type="PROSITE" id="PS50297">
    <property type="entry name" value="ANK_REP_REGION"/>
    <property type="match status" value="1"/>
</dbReference>
<accession>A0AA39Y4P3</accession>
<dbReference type="InterPro" id="IPR035994">
    <property type="entry name" value="Nucleoside_phosphorylase_sf"/>
</dbReference>
<dbReference type="GO" id="GO:0009116">
    <property type="term" value="P:nucleoside metabolic process"/>
    <property type="evidence" value="ECO:0007669"/>
    <property type="project" value="InterPro"/>
</dbReference>
<feature type="repeat" description="ANK" evidence="2">
    <location>
        <begin position="866"/>
        <end position="898"/>
    </location>
</feature>
<dbReference type="InterPro" id="IPR000845">
    <property type="entry name" value="Nucleoside_phosphorylase_d"/>
</dbReference>
<organism evidence="5 6">
    <name type="scientific">Cercophora newfieldiana</name>
    <dbReference type="NCBI Taxonomy" id="92897"/>
    <lineage>
        <taxon>Eukaryota</taxon>
        <taxon>Fungi</taxon>
        <taxon>Dikarya</taxon>
        <taxon>Ascomycota</taxon>
        <taxon>Pezizomycotina</taxon>
        <taxon>Sordariomycetes</taxon>
        <taxon>Sordariomycetidae</taxon>
        <taxon>Sordariales</taxon>
        <taxon>Lasiosphaeriaceae</taxon>
        <taxon>Cercophora</taxon>
    </lineage>
</organism>
<dbReference type="Proteomes" id="UP001174936">
    <property type="component" value="Unassembled WGS sequence"/>
</dbReference>
<gene>
    <name evidence="5" type="ORF">B0T16DRAFT_150579</name>
</gene>
<comment type="caution">
    <text evidence="5">The sequence shown here is derived from an EMBL/GenBank/DDBJ whole genome shotgun (WGS) entry which is preliminary data.</text>
</comment>
<dbReference type="Pfam" id="PF24883">
    <property type="entry name" value="NPHP3_N"/>
    <property type="match status" value="1"/>
</dbReference>
<evidence type="ECO:0000256" key="2">
    <source>
        <dbReference type="PROSITE-ProRule" id="PRU00023"/>
    </source>
</evidence>
<dbReference type="Gene3D" id="3.40.50.300">
    <property type="entry name" value="P-loop containing nucleotide triphosphate hydrolases"/>
    <property type="match status" value="1"/>
</dbReference>
<dbReference type="InterPro" id="IPR002110">
    <property type="entry name" value="Ankyrin_rpt"/>
</dbReference>
<dbReference type="InterPro" id="IPR056884">
    <property type="entry name" value="NPHP3-like_N"/>
</dbReference>
<protein>
    <submittedName>
        <fullName evidence="5">Uncharacterized protein</fullName>
    </submittedName>
</protein>
<dbReference type="SUPFAM" id="SSF52540">
    <property type="entry name" value="P-loop containing nucleoside triphosphate hydrolases"/>
    <property type="match status" value="1"/>
</dbReference>
<proteinExistence type="predicted"/>
<dbReference type="Gene3D" id="3.40.50.1580">
    <property type="entry name" value="Nucleoside phosphorylase domain"/>
    <property type="match status" value="1"/>
</dbReference>
<keyword evidence="2" id="KW-0040">ANK repeat</keyword>
<dbReference type="PANTHER" id="PTHR10039:SF5">
    <property type="entry name" value="NACHT DOMAIN-CONTAINING PROTEIN"/>
    <property type="match status" value="1"/>
</dbReference>
<dbReference type="PANTHER" id="PTHR10039">
    <property type="entry name" value="AMELOGENIN"/>
    <property type="match status" value="1"/>
</dbReference>
<keyword evidence="6" id="KW-1185">Reference proteome</keyword>
<evidence type="ECO:0000259" key="4">
    <source>
        <dbReference type="Pfam" id="PF24883"/>
    </source>
</evidence>
<dbReference type="GO" id="GO:0003824">
    <property type="term" value="F:catalytic activity"/>
    <property type="evidence" value="ECO:0007669"/>
    <property type="project" value="InterPro"/>
</dbReference>
<feature type="domain" description="Nephrocystin 3-like N-terminal" evidence="4">
    <location>
        <begin position="383"/>
        <end position="558"/>
    </location>
</feature>
<evidence type="ECO:0000259" key="3">
    <source>
        <dbReference type="Pfam" id="PF01048"/>
    </source>
</evidence>
<dbReference type="AlphaFoldDB" id="A0AA39Y4P3"/>
<dbReference type="Gene3D" id="1.25.40.20">
    <property type="entry name" value="Ankyrin repeat-containing domain"/>
    <property type="match status" value="1"/>
</dbReference>
<dbReference type="InterPro" id="IPR027417">
    <property type="entry name" value="P-loop_NTPase"/>
</dbReference>
<sequence>MMESAPDDVGRYTVGWIAPMALELTAAIGMLEEHSTIHIPNDDTTYHVGRIGGHSVVMAVCPRIGTQPAAALLANMRRSFRNIKHVLVIGIAGAVPRYGPNLRDQIVLGDVVVGVPQWGRGGVVHYEFGAWENRSTLTVSEHTLHPSSALLSAVNDLQATHMIDGGSDIAQFLRDLRQRLNQRVRHEFEDPGNEHDHLFEDDYHHSDRSRLCEGFCDISWSKRREDRGNNAVRQIDSPVVHYGTIGSANTLVLSSAKRNELYESYGIICVEMESAGVMSDHQALVIRGICDYADSHKNKRWQKYAAATAAAYAKEVLLRVPAALGTGMGRENYAIAHISKAPSDGHNVYHPGQSDEKLQAMMRTLSFRRMDFRRQDVSLAHPQTCDWFLETHEFWQWRNREDLWTHNGVLWIKGKPGTGKSTLMRHILNYCQNTLRDHTIITHFFNARGDILEKTFLGMLRSLTWQLLDEEPATRKQFISAYDKKQRAHGDLDWRDSELSKLLTSQLLYTPSKPLILLIDALDECSDETVRHVVDFLEQLSIGAVTTHKQINICLSSRHYPHISMTIFREMVLEDAHEHGNDISKYIQAKLRTKNQEVIDTMLAKASGIFMWVVLVITMLNRAYDKGKTEALQRVLREVPGDLDNLYSAILRDNNENIAETTLVLQLVLFAESPLVPQQIYCALLAGVGLHPDQSLRMPWTQRNITADDIRRRIIDASRGLVETGHCDTVQFIHESVKDFLLRNQRLQRLDPSLTQDPIGLSFDRLKLCCLSYLLAVPCPLSENFNGIGRIGYISWFKREYPFMWYAVLNILTYANCAEERGISQVRFVRWLMRPEQDQFLERLFILYWLFEDSSLLFSNPGDGNLARNLLYIAVSSGNSCIARLLVQEGLDVNAYGGYYGTALQAAVACGHEEMFEMLLRNGAAIDAKGGRFGTALQAAASRGRKEMLELLLALEADVNAQGGIYGSALQAASHHGDLEIVQMLLAGGADADAQGGVFGSAINAALQGRRKGVLEILLTHGGDHSTREAWSQAAMQFLKEKE</sequence>